<comment type="caution">
    <text evidence="1">The sequence shown here is derived from an EMBL/GenBank/DDBJ whole genome shotgun (WGS) entry which is preliminary data.</text>
</comment>
<gene>
    <name evidence="1" type="ORF">PSEWESI4_04475</name>
</gene>
<reference evidence="1 2" key="1">
    <citation type="submission" date="2020-08" db="EMBL/GenBank/DDBJ databases">
        <authorList>
            <person name="Criscuolo A."/>
        </authorList>
    </citation>
    <scope>NUCLEOTIDE SEQUENCE [LARGE SCALE GENOMIC DNA]</scope>
    <source>
        <strain evidence="1">CIP111764</strain>
    </source>
</reference>
<dbReference type="EMBL" id="CAJFCI010000080">
    <property type="protein sequence ID" value="CAD5110157.1"/>
    <property type="molecule type" value="Genomic_DNA"/>
</dbReference>
<dbReference type="Gene3D" id="3.40.190.10">
    <property type="entry name" value="Periplasmic binding protein-like II"/>
    <property type="match status" value="2"/>
</dbReference>
<evidence type="ECO:0000313" key="2">
    <source>
        <dbReference type="Proteomes" id="UP000583387"/>
    </source>
</evidence>
<name>A0A7U7IC99_9GAMM</name>
<dbReference type="SUPFAM" id="SSF53850">
    <property type="entry name" value="Periplasmic binding protein-like II"/>
    <property type="match status" value="1"/>
</dbReference>
<proteinExistence type="predicted"/>
<evidence type="ECO:0008006" key="3">
    <source>
        <dbReference type="Google" id="ProtNLM"/>
    </source>
</evidence>
<evidence type="ECO:0000313" key="1">
    <source>
        <dbReference type="EMBL" id="CAD5110157.1"/>
    </source>
</evidence>
<dbReference type="Pfam" id="PF12974">
    <property type="entry name" value="Phosphonate-bd"/>
    <property type="match status" value="1"/>
</dbReference>
<keyword evidence="2" id="KW-1185">Reference proteome</keyword>
<accession>A0A7U7IC99</accession>
<protein>
    <recommendedName>
        <fullName evidence="3">Amino acid ABC transporter substrate-binding protein, PAAT family</fullName>
    </recommendedName>
</protein>
<dbReference type="Proteomes" id="UP000583387">
    <property type="component" value="Unassembled WGS sequence"/>
</dbReference>
<sequence length="259" mass="29443">MLLAVRSWLQPLSLLFFALCSLPLAAGQEVRVGAAHFPPYAERPEQGGDLGLLGDLLAALNTLQDDYRFVAVPTSLPRRYRDLREGRIDMMMFENPQWDWQDIPHIALDMGLEDSEVFVARAETGRGQDYFDDLEGKRMALFSGYHYAFAGFDATPHRLVEQFRATLTYSHDSNLKMVLRGRADIAPVTRSYFEVYRRSDPDAGQLLVSERIDQVYRHQALLRPRSPIDAQTLGALLDTLRAQGRLADIFAPYHISVRE</sequence>
<dbReference type="AlphaFoldDB" id="A0A7U7IC99"/>
<dbReference type="RefSeq" id="WP_187673452.1">
    <property type="nucleotide sequence ID" value="NZ_CAJFCI010000080.1"/>
</dbReference>
<organism evidence="1 2">
    <name type="scientific">Zestomonas carbonaria</name>
    <dbReference type="NCBI Taxonomy" id="2762745"/>
    <lineage>
        <taxon>Bacteria</taxon>
        <taxon>Pseudomonadati</taxon>
        <taxon>Pseudomonadota</taxon>
        <taxon>Gammaproteobacteria</taxon>
        <taxon>Pseudomonadales</taxon>
        <taxon>Pseudomonadaceae</taxon>
        <taxon>Zestomonas</taxon>
    </lineage>
</organism>